<evidence type="ECO:0000313" key="13">
    <source>
        <dbReference type="Proteomes" id="UP001208570"/>
    </source>
</evidence>
<dbReference type="EMBL" id="JAODUP010000932">
    <property type="protein sequence ID" value="KAK2142630.1"/>
    <property type="molecule type" value="Genomic_DNA"/>
</dbReference>
<accession>A0AAD9MRC2</accession>
<dbReference type="PANTHER" id="PTHR11214:SF364">
    <property type="entry name" value="HEXOSYLTRANSFERASE"/>
    <property type="match status" value="1"/>
</dbReference>
<reference evidence="12" key="1">
    <citation type="journal article" date="2023" name="Mol. Biol. Evol.">
        <title>Third-Generation Sequencing Reveals the Adaptive Role of the Epigenome in Three Deep-Sea Polychaetes.</title>
        <authorList>
            <person name="Perez M."/>
            <person name="Aroh O."/>
            <person name="Sun Y."/>
            <person name="Lan Y."/>
            <person name="Juniper S.K."/>
            <person name="Young C.R."/>
            <person name="Angers B."/>
            <person name="Qian P.Y."/>
        </authorList>
    </citation>
    <scope>NUCLEOTIDE SEQUENCE</scope>
    <source>
        <strain evidence="12">P08H-3</strain>
    </source>
</reference>
<dbReference type="EC" id="2.4.1.-" evidence="11"/>
<dbReference type="FunFam" id="3.90.550.50:FF:000001">
    <property type="entry name" value="Hexosyltransferase"/>
    <property type="match status" value="1"/>
</dbReference>
<keyword evidence="4" id="KW-0808">Transferase</keyword>
<evidence type="ECO:0000256" key="7">
    <source>
        <dbReference type="ARBA" id="ARBA00022989"/>
    </source>
</evidence>
<keyword evidence="5 11" id="KW-0812">Transmembrane</keyword>
<feature type="transmembrane region" description="Helical" evidence="11">
    <location>
        <begin position="12"/>
        <end position="33"/>
    </location>
</feature>
<dbReference type="GO" id="GO:0006493">
    <property type="term" value="P:protein O-linked glycosylation"/>
    <property type="evidence" value="ECO:0007669"/>
    <property type="project" value="TreeGrafter"/>
</dbReference>
<evidence type="ECO:0000313" key="12">
    <source>
        <dbReference type="EMBL" id="KAK2142630.1"/>
    </source>
</evidence>
<dbReference type="InterPro" id="IPR002659">
    <property type="entry name" value="Glyco_trans_31"/>
</dbReference>
<evidence type="ECO:0000256" key="9">
    <source>
        <dbReference type="ARBA" id="ARBA00023136"/>
    </source>
</evidence>
<evidence type="ECO:0000256" key="2">
    <source>
        <dbReference type="ARBA" id="ARBA00008661"/>
    </source>
</evidence>
<dbReference type="Proteomes" id="UP001208570">
    <property type="component" value="Unassembled WGS sequence"/>
</dbReference>
<evidence type="ECO:0000256" key="11">
    <source>
        <dbReference type="RuleBase" id="RU363063"/>
    </source>
</evidence>
<keyword evidence="8 11" id="KW-0333">Golgi apparatus</keyword>
<dbReference type="GO" id="GO:0016758">
    <property type="term" value="F:hexosyltransferase activity"/>
    <property type="evidence" value="ECO:0007669"/>
    <property type="project" value="InterPro"/>
</dbReference>
<evidence type="ECO:0000256" key="10">
    <source>
        <dbReference type="ARBA" id="ARBA00023180"/>
    </source>
</evidence>
<comment type="subcellular location">
    <subcellularLocation>
        <location evidence="1 11">Golgi apparatus membrane</location>
        <topology evidence="1 11">Single-pass type II membrane protein</topology>
    </subcellularLocation>
</comment>
<evidence type="ECO:0000256" key="5">
    <source>
        <dbReference type="ARBA" id="ARBA00022692"/>
    </source>
</evidence>
<keyword evidence="10" id="KW-0325">Glycoprotein</keyword>
<keyword evidence="9 11" id="KW-0472">Membrane</keyword>
<keyword evidence="13" id="KW-1185">Reference proteome</keyword>
<sequence length="408" mass="46894">MTCSKRNTRQLLIITGVLILVIYLPLNLFYLLFIAPRQVERHDESLGNKPKTEDRFAVQITDITSDEYGNVKVVLSLGIKELLGYLDGNNINKGEVTGNPPPDNVQFVINSPNVCRNSSKVKYIVYVHSSPENLHKRNLLRQTWISRTLFAERVIERVFLMGRSSKPGVQAKIQAEANTYGDVVQGDFEDNYKNLTLKALMGLKWVSVYCTQAEFAIKADDDAFVNIFNLLHLLEQHRGKKKLLACALWRDNSMPILRDPSKCSKWCVKFNEFPGRRYFPKYCAGLTFVFSTDLVQLLYNTSRTTSFFWIDDVYVTGILPMKVKNMEYISLIKNFTLKQDEALAQLKDANKSMTNLFVHVKKSEDFLPMWQLLLKRLTIDDVKLLGTDVIERSPSMKQLLSREAKKNQ</sequence>
<dbReference type="AlphaFoldDB" id="A0AAD9MRC2"/>
<proteinExistence type="inferred from homology"/>
<keyword evidence="3 11" id="KW-0328">Glycosyltransferase</keyword>
<evidence type="ECO:0000256" key="1">
    <source>
        <dbReference type="ARBA" id="ARBA00004323"/>
    </source>
</evidence>
<keyword evidence="6 11" id="KW-0735">Signal-anchor</keyword>
<organism evidence="12 13">
    <name type="scientific">Paralvinella palmiformis</name>
    <dbReference type="NCBI Taxonomy" id="53620"/>
    <lineage>
        <taxon>Eukaryota</taxon>
        <taxon>Metazoa</taxon>
        <taxon>Spiralia</taxon>
        <taxon>Lophotrochozoa</taxon>
        <taxon>Annelida</taxon>
        <taxon>Polychaeta</taxon>
        <taxon>Sedentaria</taxon>
        <taxon>Canalipalpata</taxon>
        <taxon>Terebellida</taxon>
        <taxon>Terebelliformia</taxon>
        <taxon>Alvinellidae</taxon>
        <taxon>Paralvinella</taxon>
    </lineage>
</organism>
<evidence type="ECO:0000256" key="6">
    <source>
        <dbReference type="ARBA" id="ARBA00022968"/>
    </source>
</evidence>
<keyword evidence="7 11" id="KW-1133">Transmembrane helix</keyword>
<dbReference type="PANTHER" id="PTHR11214">
    <property type="entry name" value="BETA-1,3-N-ACETYLGLUCOSAMINYLTRANSFERASE"/>
    <property type="match status" value="1"/>
</dbReference>
<comment type="similarity">
    <text evidence="2 11">Belongs to the glycosyltransferase 31 family.</text>
</comment>
<dbReference type="Pfam" id="PF01762">
    <property type="entry name" value="Galactosyl_T"/>
    <property type="match status" value="1"/>
</dbReference>
<gene>
    <name evidence="12" type="ORF">LSH36_932g01008</name>
</gene>
<dbReference type="Gene3D" id="3.90.550.50">
    <property type="match status" value="1"/>
</dbReference>
<evidence type="ECO:0000256" key="4">
    <source>
        <dbReference type="ARBA" id="ARBA00022679"/>
    </source>
</evidence>
<protein>
    <recommendedName>
        <fullName evidence="11">Hexosyltransferase</fullName>
        <ecNumber evidence="11">2.4.1.-</ecNumber>
    </recommendedName>
</protein>
<name>A0AAD9MRC2_9ANNE</name>
<evidence type="ECO:0000256" key="3">
    <source>
        <dbReference type="ARBA" id="ARBA00022676"/>
    </source>
</evidence>
<comment type="caution">
    <text evidence="12">The sequence shown here is derived from an EMBL/GenBank/DDBJ whole genome shotgun (WGS) entry which is preliminary data.</text>
</comment>
<evidence type="ECO:0000256" key="8">
    <source>
        <dbReference type="ARBA" id="ARBA00023034"/>
    </source>
</evidence>
<dbReference type="GO" id="GO:0000139">
    <property type="term" value="C:Golgi membrane"/>
    <property type="evidence" value="ECO:0007669"/>
    <property type="project" value="UniProtKB-SubCell"/>
</dbReference>